<dbReference type="InterPro" id="IPR001849">
    <property type="entry name" value="PH_domain"/>
</dbReference>
<dbReference type="EMBL" id="OVEO01000019">
    <property type="protein sequence ID" value="SPR01785.1"/>
    <property type="molecule type" value="Genomic_DNA"/>
</dbReference>
<evidence type="ECO:0000313" key="3">
    <source>
        <dbReference type="EMBL" id="SPR01785.1"/>
    </source>
</evidence>
<dbReference type="Gene3D" id="2.30.29.30">
    <property type="entry name" value="Pleckstrin-homology domain (PH domain)/Phosphotyrosine-binding domain (PTB)"/>
    <property type="match status" value="1"/>
</dbReference>
<dbReference type="EMBL" id="CDSF01000077">
    <property type="protein sequence ID" value="CEO96828.1"/>
    <property type="molecule type" value="Genomic_DNA"/>
</dbReference>
<reference evidence="2 4" key="1">
    <citation type="submission" date="2015-02" db="EMBL/GenBank/DDBJ databases">
        <authorList>
            <person name="Chooi Y.-H."/>
        </authorList>
    </citation>
    <scope>NUCLEOTIDE SEQUENCE [LARGE SCALE GENOMIC DNA]</scope>
    <source>
        <strain evidence="2">E3</strain>
    </source>
</reference>
<protein>
    <recommendedName>
        <fullName evidence="1">PH domain-containing protein</fullName>
    </recommendedName>
</protein>
<dbReference type="Proteomes" id="UP000039324">
    <property type="component" value="Unassembled WGS sequence"/>
</dbReference>
<dbReference type="PROSITE" id="PS50003">
    <property type="entry name" value="PH_DOMAIN"/>
    <property type="match status" value="1"/>
</dbReference>
<sequence>MLGGSTAAPVIRNPTKEGWLEKQSRILRVWKKRWVVLENSKLYTFRNEKEYANPTEVIDLSVFSSVKSSEDVTRRPHSFDVYSNEYGFSLCAPSANDKEAWIRAIGRDIVMARTNQWQDDVDAYGE</sequence>
<geneLocation type="mitochondrion" evidence="3"/>
<feature type="domain" description="PH" evidence="1">
    <location>
        <begin position="13"/>
        <end position="110"/>
    </location>
</feature>
<dbReference type="Proteomes" id="UP000290189">
    <property type="component" value="Unassembled WGS sequence"/>
</dbReference>
<dbReference type="OMA" id="SECLTVR"/>
<evidence type="ECO:0000313" key="4">
    <source>
        <dbReference type="Proteomes" id="UP000039324"/>
    </source>
</evidence>
<dbReference type="InterPro" id="IPR051707">
    <property type="entry name" value="PI-Interact_SigTrans_Reg"/>
</dbReference>
<dbReference type="SMART" id="SM00233">
    <property type="entry name" value="PH"/>
    <property type="match status" value="1"/>
</dbReference>
<dbReference type="OrthoDB" id="10263923at2759"/>
<dbReference type="InterPro" id="IPR011993">
    <property type="entry name" value="PH-like_dom_sf"/>
</dbReference>
<evidence type="ECO:0000313" key="5">
    <source>
        <dbReference type="Proteomes" id="UP000290189"/>
    </source>
</evidence>
<dbReference type="SUPFAM" id="SSF50729">
    <property type="entry name" value="PH domain-like"/>
    <property type="match status" value="1"/>
</dbReference>
<keyword evidence="4" id="KW-1185">Reference proteome</keyword>
<dbReference type="Pfam" id="PF00169">
    <property type="entry name" value="PH"/>
    <property type="match status" value="1"/>
</dbReference>
<dbReference type="AlphaFoldDB" id="A0A0G4IND8"/>
<proteinExistence type="predicted"/>
<keyword evidence="3" id="KW-0496">Mitochondrion</keyword>
<dbReference type="FunFam" id="2.30.29.30:FF:000286">
    <property type="entry name" value="PH-protein kinase domain containing protein"/>
    <property type="match status" value="1"/>
</dbReference>
<evidence type="ECO:0000313" key="2">
    <source>
        <dbReference type="EMBL" id="CEO96828.1"/>
    </source>
</evidence>
<reference evidence="3 5" key="2">
    <citation type="submission" date="2018-03" db="EMBL/GenBank/DDBJ databases">
        <authorList>
            <person name="Fogelqvist J."/>
        </authorList>
    </citation>
    <scope>NUCLEOTIDE SEQUENCE [LARGE SCALE GENOMIC DNA]</scope>
</reference>
<name>A0A0G4IND8_PLABS</name>
<dbReference type="PANTHER" id="PTHR14336:SF8">
    <property type="entry name" value="PROTEIN OPY1"/>
    <property type="match status" value="1"/>
</dbReference>
<accession>A0A0G4IND8</accession>
<organism evidence="2 4">
    <name type="scientific">Plasmodiophora brassicae</name>
    <name type="common">Clubroot disease agent</name>
    <dbReference type="NCBI Taxonomy" id="37360"/>
    <lineage>
        <taxon>Eukaryota</taxon>
        <taxon>Sar</taxon>
        <taxon>Rhizaria</taxon>
        <taxon>Endomyxa</taxon>
        <taxon>Phytomyxea</taxon>
        <taxon>Plasmodiophorida</taxon>
        <taxon>Plasmodiophoridae</taxon>
        <taxon>Plasmodiophora</taxon>
    </lineage>
</organism>
<gene>
    <name evidence="2" type="ORF">PBRA_005432</name>
    <name evidence="3" type="ORF">PLBR_LOCUS9000</name>
</gene>
<evidence type="ECO:0000259" key="1">
    <source>
        <dbReference type="PROSITE" id="PS50003"/>
    </source>
</evidence>
<dbReference type="PANTHER" id="PTHR14336">
    <property type="entry name" value="TANDEM PH DOMAIN CONTAINING PROTEIN"/>
    <property type="match status" value="1"/>
</dbReference>